<dbReference type="InterPro" id="IPR009448">
    <property type="entry name" value="UDP-g_GGtrans"/>
</dbReference>
<evidence type="ECO:0000259" key="15">
    <source>
        <dbReference type="Pfam" id="PF18404"/>
    </source>
</evidence>
<evidence type="ECO:0000313" key="17">
    <source>
        <dbReference type="Proteomes" id="UP000620104"/>
    </source>
</evidence>
<dbReference type="FunFam" id="3.90.550.10:FF:000065">
    <property type="entry name" value="UDP-glucose:glycoprotein glucosyltransferase, putative"/>
    <property type="match status" value="1"/>
</dbReference>
<feature type="domain" description="UGGT thioredoxin-like" evidence="11">
    <location>
        <begin position="32"/>
        <end position="235"/>
    </location>
</feature>
<dbReference type="PANTHER" id="PTHR11226:SF0">
    <property type="entry name" value="UDP-GLUCOSE:GLYCOPROTEIN GLUCOSYLTRANSFERASE"/>
    <property type="match status" value="1"/>
</dbReference>
<evidence type="ECO:0000259" key="14">
    <source>
        <dbReference type="Pfam" id="PF18403"/>
    </source>
</evidence>
<dbReference type="GO" id="GO:0018279">
    <property type="term" value="P:protein N-linked glycosylation via asparagine"/>
    <property type="evidence" value="ECO:0007669"/>
    <property type="project" value="TreeGrafter"/>
</dbReference>
<dbReference type="Pfam" id="PF18404">
    <property type="entry name" value="Glyco_transf_24"/>
    <property type="match status" value="1"/>
</dbReference>
<evidence type="ECO:0008006" key="18">
    <source>
        <dbReference type="Google" id="ProtNLM"/>
    </source>
</evidence>
<evidence type="ECO:0000256" key="3">
    <source>
        <dbReference type="ARBA" id="ARBA00004922"/>
    </source>
</evidence>
<dbReference type="GO" id="GO:0005788">
    <property type="term" value="C:endoplasmic reticulum lumen"/>
    <property type="evidence" value="ECO:0007669"/>
    <property type="project" value="UniProtKB-SubCell"/>
</dbReference>
<comment type="similarity">
    <text evidence="4">Belongs to the glycosyltransferase 8 family.</text>
</comment>
<dbReference type="Proteomes" id="UP000620104">
    <property type="component" value="Unassembled WGS sequence"/>
</dbReference>
<comment type="pathway">
    <text evidence="3">Protein modification; protein glycosylation.</text>
</comment>
<feature type="signal peptide" evidence="10">
    <location>
        <begin position="1"/>
        <end position="17"/>
    </location>
</feature>
<evidence type="ECO:0000259" key="12">
    <source>
        <dbReference type="Pfam" id="PF18401"/>
    </source>
</evidence>
<evidence type="ECO:0000256" key="4">
    <source>
        <dbReference type="ARBA" id="ARBA00006351"/>
    </source>
</evidence>
<dbReference type="Gene3D" id="3.90.550.10">
    <property type="entry name" value="Spore Coat Polysaccharide Biosynthesis Protein SpsA, Chain A"/>
    <property type="match status" value="1"/>
</dbReference>
<evidence type="ECO:0000256" key="2">
    <source>
        <dbReference type="ARBA" id="ARBA00004319"/>
    </source>
</evidence>
<dbReference type="InterPro" id="IPR029044">
    <property type="entry name" value="Nucleotide-diphossugar_trans"/>
</dbReference>
<evidence type="ECO:0000256" key="6">
    <source>
        <dbReference type="ARBA" id="ARBA00022729"/>
    </source>
</evidence>
<dbReference type="GO" id="GO:0036503">
    <property type="term" value="P:ERAD pathway"/>
    <property type="evidence" value="ECO:0007669"/>
    <property type="project" value="TreeGrafter"/>
</dbReference>
<feature type="domain" description="Glucosyltransferase 24 catalytic" evidence="15">
    <location>
        <begin position="1259"/>
        <end position="1524"/>
    </location>
</feature>
<evidence type="ECO:0000256" key="8">
    <source>
        <dbReference type="ARBA" id="ARBA00023180"/>
    </source>
</evidence>
<organism evidence="16 17">
    <name type="scientific">Naganishia liquefaciens</name>
    <dbReference type="NCBI Taxonomy" id="104408"/>
    <lineage>
        <taxon>Eukaryota</taxon>
        <taxon>Fungi</taxon>
        <taxon>Dikarya</taxon>
        <taxon>Basidiomycota</taxon>
        <taxon>Agaricomycotina</taxon>
        <taxon>Tremellomycetes</taxon>
        <taxon>Filobasidiales</taxon>
        <taxon>Filobasidiaceae</taxon>
        <taxon>Naganishia</taxon>
    </lineage>
</organism>
<feature type="domain" description="UGGT thioredoxin-like" evidence="12">
    <location>
        <begin position="309"/>
        <end position="433"/>
    </location>
</feature>
<sequence>MLIHALLGWVSATAVLATHSTVNVRLKSSWDAPPLILEVLESMVEEDPGLYFPFLTALSTEYSSLATQTPEQQFDSILELIQETPELLQAHPKWDLSSFQASIAMHATTPKIQAYYQYYDTAVNQTDAGSTVGQLCESWVEWRGKGFCDVEELKKDLELTLTEDEPLDFWPELHAPVLPFDHIFPVPSIPASQTPAILYLAGLSKSEGDLFSYLRYHAARTEGFRFIVRYRPTRRQVGDEVARPNSLKGYGVGMVLKRTDYLTIDDRQSDDHELASQQYNLPANSSASSLQDRYSEIFGEDPWADLAANPIRPTEVSDLGLKAASFVVADTAPLDALIHISQDFPKLVAGLARKVPLNESLENDVIRNQRSARWGNMVWVNGRFIGPLDANALSLLDIVREERHRAVSLCAMGLTPSQSFEILSDERIGEALSTADPIENLVDASDRIEGGGVIQWWNNIEKDSRYAKLPESMSVVLTPQRPGNFQSVRKNLWNVVLVLDLSTRTGLTTISHAVTGYIRRGLPFRFGLVPAVSSDPSSPNSVMARLLQFMIKHHGRGETIDFMSKLLLASNTPMVDLRQVQALFDSSFASSGRDGGQRYKDIVNGQQGFEYVHKVKKWLTRMGLGETCSSGHVFFNGQYHQMSDIWLQQVLQDHSLQLAYLQTPAIAKRARKTKDIGSLFYDLPTTSRRRNLHIIPGLGRNRLRVFDNHDIFPDSSPLLKHFAYRSKNEASKGLLSAFVIADLDTCEGWELAKGLLRHLSTHSESQMRVGFQHVTSSQSDRNTEFRLSTLLYRLYTTGQLSLVSTEELLTLESLVCNPDNKALVERITEIARQLTSNSVLRDLLSDETDSLTSSASREFWETFASGRQLMGIQAGEQYVLINGRLIGHLEPGAFAEEDYAALERYEINIRVKPILDALSRFYHDIDSLDPVVLSNMVNGLTATIGAAYSAEEEVDPRTNAYRNLQGKFSSFDIGQAGSALVHVHAILDPLSESAQKIGPLLKMVSELSHTFVHVQLNPQQAIDQIPVKRFYRYVLETQPTFTIEGNFAAAGASFTDLPGDAILTLSMDVPHAWLVNPRKSVHDLDNLKLDAILSRQESPVVDVEFELEQFVVEGHATEDGSFTPPRGLQLQLSSLDGQRIGDTMVMANYGYLQFKANPGVMTLGIRDARGREVYALQAISSGSDVSIPSPAGLATVYLTSFKGVNVRPIFKRNPGMELADVLDLAPTSEREGIFRKVVSSLSTILRSKTVAKYQPHADINIFTVASGLLYERFASIMILSVLKHTKSTVKFWFIENFLSPSFLEFIPQFAEQYGFQYELVTYKWPYWLRAQKEKQREIWGYKILFLDVLFPLDLDKIIFVDADQIVRTDLKELVDLDLEGHVYGYAPMGDDRQDMEGFRFWKTGYWHESLRGRPYHISALYVVDLKRFRELAAGDRLRIQYQALSADPNSLSNLDQDLPNAMQDVLPIYTLDRSWLWCETWCSQESLKDAKTIDLCQNPMTKEPKLDRARKIPEWEEYDREVARFARSLQKSNAVAAIDVEVLASPESVTGPEEMRSVEQKSSPTPAIQDATQHVDEVRRDGQTEQHRIMDEL</sequence>
<feature type="region of interest" description="Disordered" evidence="9">
    <location>
        <begin position="1545"/>
        <end position="1593"/>
    </location>
</feature>
<gene>
    <name evidence="16" type="ORF">NliqN6_0588</name>
</gene>
<dbReference type="OrthoDB" id="27683at2759"/>
<feature type="chain" id="PRO_5034979690" description="UDP-glucose:glycoprotein glucosyltransferase" evidence="10">
    <location>
        <begin position="18"/>
        <end position="1593"/>
    </location>
</feature>
<dbReference type="Pfam" id="PF18400">
    <property type="entry name" value="Thioredoxin_12"/>
    <property type="match status" value="1"/>
</dbReference>
<comment type="caution">
    <text evidence="16">The sequence shown here is derived from an EMBL/GenBank/DDBJ whole genome shotgun (WGS) entry which is preliminary data.</text>
</comment>
<evidence type="ECO:0000256" key="10">
    <source>
        <dbReference type="SAM" id="SignalP"/>
    </source>
</evidence>
<dbReference type="Pfam" id="PF06427">
    <property type="entry name" value="UDP-g_GGTase"/>
    <property type="match status" value="1"/>
</dbReference>
<comment type="cofactor">
    <cofactor evidence="1">
        <name>Ca(2+)</name>
        <dbReference type="ChEBI" id="CHEBI:29108"/>
    </cofactor>
</comment>
<dbReference type="Pfam" id="PF18402">
    <property type="entry name" value="Thioredoxin_14"/>
    <property type="match status" value="1"/>
</dbReference>
<feature type="domain" description="UDP-glucose:glycoprotein glucosyltransferase thioredoxin-like" evidence="14">
    <location>
        <begin position="714"/>
        <end position="923"/>
    </location>
</feature>
<dbReference type="SUPFAM" id="SSF53448">
    <property type="entry name" value="Nucleotide-diphospho-sugar transferases"/>
    <property type="match status" value="1"/>
</dbReference>
<keyword evidence="7" id="KW-0256">Endoplasmic reticulum</keyword>
<keyword evidence="8" id="KW-0325">Glycoprotein</keyword>
<dbReference type="CDD" id="cd06432">
    <property type="entry name" value="GT8_HUGT1_C_like"/>
    <property type="match status" value="1"/>
</dbReference>
<name>A0A8H3TNU6_9TREE</name>
<evidence type="ECO:0000256" key="1">
    <source>
        <dbReference type="ARBA" id="ARBA00001913"/>
    </source>
</evidence>
<evidence type="ECO:0000259" key="13">
    <source>
        <dbReference type="Pfam" id="PF18402"/>
    </source>
</evidence>
<keyword evidence="6 10" id="KW-0732">Signal</keyword>
<evidence type="ECO:0000313" key="16">
    <source>
        <dbReference type="EMBL" id="GHJ84186.1"/>
    </source>
</evidence>
<accession>A0A8H3TNU6</accession>
<evidence type="ECO:0000256" key="5">
    <source>
        <dbReference type="ARBA" id="ARBA00022679"/>
    </source>
</evidence>
<dbReference type="PANTHER" id="PTHR11226">
    <property type="entry name" value="UDP-GLUCOSE GLYCOPROTEIN:GLUCOSYLTRANSFERASE"/>
    <property type="match status" value="1"/>
</dbReference>
<proteinExistence type="inferred from homology"/>
<feature type="compositionally biased region" description="Basic and acidic residues" evidence="9">
    <location>
        <begin position="1573"/>
        <end position="1593"/>
    </location>
</feature>
<dbReference type="Pfam" id="PF18403">
    <property type="entry name" value="Thioredoxin_15"/>
    <property type="match status" value="1"/>
</dbReference>
<dbReference type="GO" id="GO:0051082">
    <property type="term" value="F:unfolded protein binding"/>
    <property type="evidence" value="ECO:0007669"/>
    <property type="project" value="TreeGrafter"/>
</dbReference>
<evidence type="ECO:0000256" key="7">
    <source>
        <dbReference type="ARBA" id="ARBA00022824"/>
    </source>
</evidence>
<keyword evidence="5" id="KW-0808">Transferase</keyword>
<feature type="domain" description="UGGT thioredoxin-like" evidence="13">
    <location>
        <begin position="442"/>
        <end position="694"/>
    </location>
</feature>
<feature type="compositionally biased region" description="Polar residues" evidence="9">
    <location>
        <begin position="1560"/>
        <end position="1572"/>
    </location>
</feature>
<dbReference type="InterPro" id="IPR040693">
    <property type="entry name" value="UGGT_TRXL_1"/>
</dbReference>
<dbReference type="InterPro" id="IPR040497">
    <property type="entry name" value="Glyco_transf_24"/>
</dbReference>
<dbReference type="Pfam" id="PF18401">
    <property type="entry name" value="Thioredoxin_13"/>
    <property type="match status" value="1"/>
</dbReference>
<dbReference type="EMBL" id="BLZA01000007">
    <property type="protein sequence ID" value="GHJ84186.1"/>
    <property type="molecule type" value="Genomic_DNA"/>
</dbReference>
<evidence type="ECO:0000256" key="9">
    <source>
        <dbReference type="SAM" id="MobiDB-lite"/>
    </source>
</evidence>
<dbReference type="UniPathway" id="UPA00378"/>
<keyword evidence="17" id="KW-1185">Reference proteome</keyword>
<reference evidence="16" key="1">
    <citation type="submission" date="2020-07" db="EMBL/GenBank/DDBJ databases">
        <title>Draft Genome Sequence of a Deep-Sea Yeast, Naganishia (Cryptococcus) liquefaciens strain N6.</title>
        <authorList>
            <person name="Han Y.W."/>
            <person name="Kajitani R."/>
            <person name="Morimoto H."/>
            <person name="Parhat M."/>
            <person name="Tsubouchi H."/>
            <person name="Bakenova O."/>
            <person name="Ogata M."/>
            <person name="Argunhan B."/>
            <person name="Aoki R."/>
            <person name="Kajiwara S."/>
            <person name="Itoh T."/>
            <person name="Iwasaki H."/>
        </authorList>
    </citation>
    <scope>NUCLEOTIDE SEQUENCE</scope>
    <source>
        <strain evidence="16">N6</strain>
    </source>
</reference>
<dbReference type="InterPro" id="IPR040692">
    <property type="entry name" value="UGGT_TRXL_3"/>
</dbReference>
<dbReference type="InterPro" id="IPR040694">
    <property type="entry name" value="UGGT_TRXL_2"/>
</dbReference>
<dbReference type="InterPro" id="IPR040525">
    <property type="entry name" value="UGGT_TRXL_4"/>
</dbReference>
<dbReference type="GO" id="GO:0003980">
    <property type="term" value="F:UDP-glucose:glycoprotein glucosyltransferase activity"/>
    <property type="evidence" value="ECO:0007669"/>
    <property type="project" value="InterPro"/>
</dbReference>
<evidence type="ECO:0000259" key="11">
    <source>
        <dbReference type="Pfam" id="PF18400"/>
    </source>
</evidence>
<protein>
    <recommendedName>
        <fullName evidence="18">UDP-glucose:glycoprotein glucosyltransferase</fullName>
    </recommendedName>
</protein>
<comment type="subcellular location">
    <subcellularLocation>
        <location evidence="2">Endoplasmic reticulum lumen</location>
    </subcellularLocation>
</comment>